<protein>
    <submittedName>
        <fullName evidence="1">Uncharacterized protein</fullName>
    </submittedName>
</protein>
<evidence type="ECO:0000313" key="1">
    <source>
        <dbReference type="EMBL" id="MXU91183.1"/>
    </source>
</evidence>
<dbReference type="AlphaFoldDB" id="A0A6B0UNI4"/>
<proteinExistence type="predicted"/>
<dbReference type="EMBL" id="GIFC01009100">
    <property type="protein sequence ID" value="MXU91183.1"/>
    <property type="molecule type" value="Transcribed_RNA"/>
</dbReference>
<reference evidence="1" key="1">
    <citation type="submission" date="2019-12" db="EMBL/GenBank/DDBJ databases">
        <title>An insight into the sialome of adult female Ixodes ricinus ticks feeding for 6 days.</title>
        <authorList>
            <person name="Perner J."/>
            <person name="Ribeiro J.M.C."/>
        </authorList>
    </citation>
    <scope>NUCLEOTIDE SEQUENCE</scope>
    <source>
        <strain evidence="1">Semi-engorged</strain>
        <tissue evidence="1">Salivary glands</tissue>
    </source>
</reference>
<name>A0A6B0UNI4_IXORI</name>
<organism evidence="1">
    <name type="scientific">Ixodes ricinus</name>
    <name type="common">Common tick</name>
    <name type="synonym">Acarus ricinus</name>
    <dbReference type="NCBI Taxonomy" id="34613"/>
    <lineage>
        <taxon>Eukaryota</taxon>
        <taxon>Metazoa</taxon>
        <taxon>Ecdysozoa</taxon>
        <taxon>Arthropoda</taxon>
        <taxon>Chelicerata</taxon>
        <taxon>Arachnida</taxon>
        <taxon>Acari</taxon>
        <taxon>Parasitiformes</taxon>
        <taxon>Ixodida</taxon>
        <taxon>Ixodoidea</taxon>
        <taxon>Ixodidae</taxon>
        <taxon>Ixodinae</taxon>
        <taxon>Ixodes</taxon>
    </lineage>
</organism>
<accession>A0A6B0UNI4</accession>
<sequence length="120" mass="12762">MERVPGWAAGQVLLHMVATVHGRGSARRLQSVGSVVGNRYAGIQLMALLRRAGWHLPLVWVVVALQLAAHLGLGVGQPIPKAGMVGKTGRLFRASQGVFFGVACLRLDQALSRVGYLRAG</sequence>